<dbReference type="STRING" id="1798377.A2872_01870"/>
<evidence type="ECO:0000256" key="11">
    <source>
        <dbReference type="SAM" id="Phobius"/>
    </source>
</evidence>
<keyword evidence="9" id="KW-0482">Metalloprotease</keyword>
<dbReference type="PANTHER" id="PTHR42837:SF2">
    <property type="entry name" value="MEMBRANE METALLOPROTEASE ARASP2, CHLOROPLASTIC-RELATED"/>
    <property type="match status" value="1"/>
</dbReference>
<dbReference type="PANTHER" id="PTHR42837">
    <property type="entry name" value="REGULATOR OF SIGMA-E PROTEASE RSEP"/>
    <property type="match status" value="1"/>
</dbReference>
<dbReference type="GO" id="GO:0016020">
    <property type="term" value="C:membrane"/>
    <property type="evidence" value="ECO:0007669"/>
    <property type="project" value="UniProtKB-SubCell"/>
</dbReference>
<dbReference type="GO" id="GO:0004222">
    <property type="term" value="F:metalloendopeptidase activity"/>
    <property type="evidence" value="ECO:0007669"/>
    <property type="project" value="InterPro"/>
</dbReference>
<evidence type="ECO:0000256" key="8">
    <source>
        <dbReference type="ARBA" id="ARBA00022989"/>
    </source>
</evidence>
<evidence type="ECO:0000256" key="7">
    <source>
        <dbReference type="ARBA" id="ARBA00022833"/>
    </source>
</evidence>
<keyword evidence="5 11" id="KW-0812">Transmembrane</keyword>
<evidence type="ECO:0000256" key="4">
    <source>
        <dbReference type="ARBA" id="ARBA00022670"/>
    </source>
</evidence>
<proteinExistence type="inferred from homology"/>
<evidence type="ECO:0000256" key="6">
    <source>
        <dbReference type="ARBA" id="ARBA00022801"/>
    </source>
</evidence>
<name>A0A1F5Z5G4_9BACT</name>
<gene>
    <name evidence="13" type="ORF">A2872_01870</name>
</gene>
<evidence type="ECO:0000256" key="9">
    <source>
        <dbReference type="ARBA" id="ARBA00023049"/>
    </source>
</evidence>
<comment type="cofactor">
    <cofactor evidence="1">
        <name>Zn(2+)</name>
        <dbReference type="ChEBI" id="CHEBI:29105"/>
    </cofactor>
</comment>
<evidence type="ECO:0000259" key="12">
    <source>
        <dbReference type="SMART" id="SM00228"/>
    </source>
</evidence>
<feature type="transmembrane region" description="Helical" evidence="11">
    <location>
        <begin position="305"/>
        <end position="326"/>
    </location>
</feature>
<keyword evidence="7" id="KW-0862">Zinc</keyword>
<evidence type="ECO:0000256" key="1">
    <source>
        <dbReference type="ARBA" id="ARBA00001947"/>
    </source>
</evidence>
<dbReference type="Pfam" id="PF02163">
    <property type="entry name" value="Peptidase_M50"/>
    <property type="match status" value="1"/>
</dbReference>
<dbReference type="InterPro" id="IPR036034">
    <property type="entry name" value="PDZ_sf"/>
</dbReference>
<keyword evidence="6" id="KW-0378">Hydrolase</keyword>
<dbReference type="InterPro" id="IPR004387">
    <property type="entry name" value="Pept_M50_Zn"/>
</dbReference>
<dbReference type="Pfam" id="PF17820">
    <property type="entry name" value="PDZ_6"/>
    <property type="match status" value="1"/>
</dbReference>
<keyword evidence="4" id="KW-0645">Protease</keyword>
<evidence type="ECO:0000256" key="3">
    <source>
        <dbReference type="ARBA" id="ARBA00007931"/>
    </source>
</evidence>
<sequence>MPIITLIVFLVVLSVLVLVHEFGHFITARWAGVGVEEFALGLPFTKPIWQKKLKDGLVISLYPVLFGGFVKLLGEDAQDKEKGKKEKVKGKYFYEINVWKRIGVVVAGATMNALLAFFVFYIFLIASNFKVLIPILADYNFLSPKDSNRAILVSFVDKETPAATSGLKAGDVVLAADGKSLGNLSEFQLYTKSRAGSPMELTLTDITLSENKKLTVTPRLNPPEGQGPLGIAIGESVVLNYQKNKLSSSFYYGYDMFVYNFVVLKQFIGNAVKTRDVTPVTEGVSGPVGILGVINIILSSGGKQAVLNLLNLVGLLGLSLAFMNIFPFPALDGGRMAFLFLEAFTGRKIPMKWEARVHQVGMILLLAFMILVSYFDVIKFVGPLFLKR</sequence>
<feature type="transmembrane region" description="Helical" evidence="11">
    <location>
        <begin position="360"/>
        <end position="386"/>
    </location>
</feature>
<feature type="transmembrane region" description="Helical" evidence="11">
    <location>
        <begin position="250"/>
        <end position="268"/>
    </location>
</feature>
<reference evidence="13 14" key="1">
    <citation type="journal article" date="2016" name="Nat. Commun.">
        <title>Thousands of microbial genomes shed light on interconnected biogeochemical processes in an aquifer system.</title>
        <authorList>
            <person name="Anantharaman K."/>
            <person name="Brown C.T."/>
            <person name="Hug L.A."/>
            <person name="Sharon I."/>
            <person name="Castelle C.J."/>
            <person name="Probst A.J."/>
            <person name="Thomas B.C."/>
            <person name="Singh A."/>
            <person name="Wilkins M.J."/>
            <person name="Karaoz U."/>
            <person name="Brodie E.L."/>
            <person name="Williams K.H."/>
            <person name="Hubbard S.S."/>
            <person name="Banfield J.F."/>
        </authorList>
    </citation>
    <scope>NUCLEOTIDE SEQUENCE [LARGE SCALE GENOMIC DNA]</scope>
</reference>
<organism evidence="13 14">
    <name type="scientific">Candidatus Gottesmanbacteria bacterium RIFCSPHIGHO2_01_FULL_42_12</name>
    <dbReference type="NCBI Taxonomy" id="1798377"/>
    <lineage>
        <taxon>Bacteria</taxon>
        <taxon>Candidatus Gottesmaniibacteriota</taxon>
    </lineage>
</organism>
<dbReference type="SMART" id="SM00228">
    <property type="entry name" value="PDZ"/>
    <property type="match status" value="1"/>
</dbReference>
<evidence type="ECO:0000313" key="14">
    <source>
        <dbReference type="Proteomes" id="UP000178681"/>
    </source>
</evidence>
<keyword evidence="8 11" id="KW-1133">Transmembrane helix</keyword>
<accession>A0A1F5Z5G4</accession>
<evidence type="ECO:0000256" key="2">
    <source>
        <dbReference type="ARBA" id="ARBA00004141"/>
    </source>
</evidence>
<dbReference type="InterPro" id="IPR001478">
    <property type="entry name" value="PDZ"/>
</dbReference>
<dbReference type="AlphaFoldDB" id="A0A1F5Z5G4"/>
<feature type="transmembrane region" description="Helical" evidence="11">
    <location>
        <begin position="280"/>
        <end position="298"/>
    </location>
</feature>
<evidence type="ECO:0000256" key="5">
    <source>
        <dbReference type="ARBA" id="ARBA00022692"/>
    </source>
</evidence>
<evidence type="ECO:0000313" key="13">
    <source>
        <dbReference type="EMBL" id="OGG07688.1"/>
    </source>
</evidence>
<dbReference type="GO" id="GO:0006508">
    <property type="term" value="P:proteolysis"/>
    <property type="evidence" value="ECO:0007669"/>
    <property type="project" value="UniProtKB-KW"/>
</dbReference>
<protein>
    <recommendedName>
        <fullName evidence="12">PDZ domain-containing protein</fullName>
    </recommendedName>
</protein>
<comment type="caution">
    <text evidence="13">The sequence shown here is derived from an EMBL/GenBank/DDBJ whole genome shotgun (WGS) entry which is preliminary data.</text>
</comment>
<comment type="similarity">
    <text evidence="3">Belongs to the peptidase M50B family.</text>
</comment>
<dbReference type="InterPro" id="IPR041489">
    <property type="entry name" value="PDZ_6"/>
</dbReference>
<dbReference type="InterPro" id="IPR008915">
    <property type="entry name" value="Peptidase_M50"/>
</dbReference>
<dbReference type="Gene3D" id="2.30.42.10">
    <property type="match status" value="1"/>
</dbReference>
<dbReference type="Proteomes" id="UP000178681">
    <property type="component" value="Unassembled WGS sequence"/>
</dbReference>
<comment type="subcellular location">
    <subcellularLocation>
        <location evidence="2">Membrane</location>
        <topology evidence="2">Multi-pass membrane protein</topology>
    </subcellularLocation>
</comment>
<dbReference type="SUPFAM" id="SSF50156">
    <property type="entry name" value="PDZ domain-like"/>
    <property type="match status" value="1"/>
</dbReference>
<evidence type="ECO:0000256" key="10">
    <source>
        <dbReference type="ARBA" id="ARBA00023136"/>
    </source>
</evidence>
<dbReference type="EMBL" id="MFJG01000003">
    <property type="protein sequence ID" value="OGG07688.1"/>
    <property type="molecule type" value="Genomic_DNA"/>
</dbReference>
<feature type="domain" description="PDZ" evidence="12">
    <location>
        <begin position="138"/>
        <end position="207"/>
    </location>
</feature>
<keyword evidence="10 11" id="KW-0472">Membrane</keyword>
<feature type="transmembrane region" description="Helical" evidence="11">
    <location>
        <begin position="102"/>
        <end position="126"/>
    </location>
</feature>